<comment type="caution">
    <text evidence="1">The sequence shown here is derived from an EMBL/GenBank/DDBJ whole genome shotgun (WGS) entry which is preliminary data.</text>
</comment>
<organism evidence="1 2">
    <name type="scientific">Lentibacillus salicampi</name>
    <dbReference type="NCBI Taxonomy" id="175306"/>
    <lineage>
        <taxon>Bacteria</taxon>
        <taxon>Bacillati</taxon>
        <taxon>Bacillota</taxon>
        <taxon>Bacilli</taxon>
        <taxon>Bacillales</taxon>
        <taxon>Bacillaceae</taxon>
        <taxon>Lentibacillus</taxon>
    </lineage>
</organism>
<reference evidence="1 2" key="1">
    <citation type="submission" date="2019-03" db="EMBL/GenBank/DDBJ databases">
        <title>Genome sequence of Lentibacillus salicampi ATCC BAA-719.</title>
        <authorList>
            <person name="Maclea K.S."/>
            <person name="Simoes Junior M."/>
        </authorList>
    </citation>
    <scope>NUCLEOTIDE SEQUENCE [LARGE SCALE GENOMIC DNA]</scope>
    <source>
        <strain evidence="1 2">ATCC BAA-719</strain>
    </source>
</reference>
<dbReference type="AlphaFoldDB" id="A0A4Y9A9Y4"/>
<gene>
    <name evidence="1" type="ORF">E4U82_13710</name>
</gene>
<evidence type="ECO:0000313" key="2">
    <source>
        <dbReference type="Proteomes" id="UP000298484"/>
    </source>
</evidence>
<protein>
    <submittedName>
        <fullName evidence="1">Uncharacterized protein</fullName>
    </submittedName>
</protein>
<dbReference type="EMBL" id="SRHY01000028">
    <property type="protein sequence ID" value="TFJ92132.1"/>
    <property type="molecule type" value="Genomic_DNA"/>
</dbReference>
<evidence type="ECO:0000313" key="1">
    <source>
        <dbReference type="EMBL" id="TFJ92132.1"/>
    </source>
</evidence>
<dbReference type="RefSeq" id="WP_135110739.1">
    <property type="nucleotide sequence ID" value="NZ_SRHY01000028.1"/>
</dbReference>
<keyword evidence="2" id="KW-1185">Reference proteome</keyword>
<dbReference type="Proteomes" id="UP000298484">
    <property type="component" value="Unassembled WGS sequence"/>
</dbReference>
<proteinExistence type="predicted"/>
<name>A0A4Y9A9Y4_9BACI</name>
<sequence>MSNQNEIIKRVNLIYEEIKENKESIEEVKNEVSMFELISEYNQRHENKELIGGKWVRENISELSNLP</sequence>
<accession>A0A4Y9A9Y4</accession>